<comment type="caution">
    <text evidence="1">The sequence shown here is derived from an EMBL/GenBank/DDBJ whole genome shotgun (WGS) entry which is preliminary data.</text>
</comment>
<dbReference type="EMBL" id="VJVV01000002">
    <property type="protein sequence ID" value="TRO83327.1"/>
    <property type="molecule type" value="Genomic_DNA"/>
</dbReference>
<keyword evidence="1" id="KW-0012">Acyltransferase</keyword>
<dbReference type="SUPFAM" id="SSF55729">
    <property type="entry name" value="Acyl-CoA N-acyltransferases (Nat)"/>
    <property type="match status" value="1"/>
</dbReference>
<dbReference type="Proteomes" id="UP000317155">
    <property type="component" value="Unassembled WGS sequence"/>
</dbReference>
<dbReference type="AlphaFoldDB" id="A0A550JJE1"/>
<dbReference type="Pfam" id="PF13444">
    <property type="entry name" value="Acetyltransf_5"/>
    <property type="match status" value="1"/>
</dbReference>
<protein>
    <submittedName>
        <fullName evidence="1">PEP-CTERM/exosortase system-associated acyltransferase</fullName>
    </submittedName>
</protein>
<dbReference type="GO" id="GO:0016746">
    <property type="term" value="F:acyltransferase activity"/>
    <property type="evidence" value="ECO:0007669"/>
    <property type="project" value="UniProtKB-KW"/>
</dbReference>
<proteinExistence type="predicted"/>
<dbReference type="NCBIfam" id="TIGR03694">
    <property type="entry name" value="exosort_acyl"/>
    <property type="match status" value="1"/>
</dbReference>
<evidence type="ECO:0000313" key="2">
    <source>
        <dbReference type="Proteomes" id="UP000317155"/>
    </source>
</evidence>
<keyword evidence="2" id="KW-1185">Reference proteome</keyword>
<accession>A0A550JJE1</accession>
<dbReference type="InterPro" id="IPR022484">
    <property type="entry name" value="PEP-CTERM/exosrtase_acylTfrase"/>
</dbReference>
<dbReference type="Gene3D" id="3.40.630.30">
    <property type="match status" value="1"/>
</dbReference>
<keyword evidence="1" id="KW-0808">Transferase</keyword>
<organism evidence="1 2">
    <name type="scientific">Trichloromonas acetexigens</name>
    <dbReference type="NCBI Taxonomy" id="38815"/>
    <lineage>
        <taxon>Bacteria</taxon>
        <taxon>Pseudomonadati</taxon>
        <taxon>Thermodesulfobacteriota</taxon>
        <taxon>Desulfuromonadia</taxon>
        <taxon>Desulfuromonadales</taxon>
        <taxon>Trichloromonadaceae</taxon>
        <taxon>Trichloromonas</taxon>
    </lineage>
</organism>
<gene>
    <name evidence="1" type="ORF">FL622_04380</name>
</gene>
<dbReference type="OrthoDB" id="5414373at2"/>
<evidence type="ECO:0000313" key="1">
    <source>
        <dbReference type="EMBL" id="TRO83327.1"/>
    </source>
</evidence>
<dbReference type="InterPro" id="IPR016181">
    <property type="entry name" value="Acyl_CoA_acyltransferase"/>
</dbReference>
<name>A0A550JJE1_9BACT</name>
<sequence length="227" mass="25738">MEGGPEHQPFIEGSPLSLFDFQKIEHQDPLFHEVLALRYKVYCEERGFENPEDHPDGLERDEYDSHAVHFAALLKSTRKVVGTVRLILHSESSFPIERAFTFNKDLSHLHPRQLGEVSRLALSKSYCQELQQARLRSDSEAGAVVNGLLRCLAEESLERGISHLYAVMARGLPILMARRKVLFSQIGPEREYHGLRAPYLGAVRDIVNRNPVIFHTCQAETPLEAVA</sequence>
<reference evidence="1 2" key="1">
    <citation type="submission" date="2019-07" db="EMBL/GenBank/DDBJ databases">
        <title>Insights of Desulfuromonas acetexigens electromicrobiology.</title>
        <authorList>
            <person name="Katuri K."/>
            <person name="Sapireddy V."/>
            <person name="Shaw D.R."/>
            <person name="Saikaly P."/>
        </authorList>
    </citation>
    <scope>NUCLEOTIDE SEQUENCE [LARGE SCALE GENOMIC DNA]</scope>
    <source>
        <strain evidence="1 2">2873</strain>
    </source>
</reference>